<dbReference type="EMBL" id="WUBS01000012">
    <property type="protein sequence ID" value="NDL64397.1"/>
    <property type="molecule type" value="Genomic_DNA"/>
</dbReference>
<gene>
    <name evidence="1" type="ORF">GRH90_16820</name>
</gene>
<dbReference type="AlphaFoldDB" id="A0A845SMF1"/>
<organism evidence="1 2">
    <name type="scientific">Acerihabitans arboris</name>
    <dbReference type="NCBI Taxonomy" id="2691583"/>
    <lineage>
        <taxon>Bacteria</taxon>
        <taxon>Pseudomonadati</taxon>
        <taxon>Pseudomonadota</taxon>
        <taxon>Gammaproteobacteria</taxon>
        <taxon>Enterobacterales</taxon>
        <taxon>Pectobacteriaceae</taxon>
        <taxon>Acerihabitans</taxon>
    </lineage>
</organism>
<keyword evidence="2" id="KW-1185">Reference proteome</keyword>
<evidence type="ECO:0000313" key="2">
    <source>
        <dbReference type="Proteomes" id="UP000461443"/>
    </source>
</evidence>
<sequence length="210" mass="23170">MINLQALSDPIASPPGQAVGRVINILPDGCYIVCHQQRGWQCRLAASCLLQPQPGDEVLVAGNDAQLWLLAVLDRADNLQPWSLRVAGDLHIAAQGALTLHGAERLELRAPALAIRADRGDCRVGRMRYHGQSLSARVDICCIVGKRLESVWQTLVQISHRWLRKVTQTEHARVGQLDYQAVDYARIHGQNVMITAEAVARLDSEQIHLG</sequence>
<comment type="caution">
    <text evidence="1">The sequence shown here is derived from an EMBL/GenBank/DDBJ whole genome shotgun (WGS) entry which is preliminary data.</text>
</comment>
<protein>
    <submittedName>
        <fullName evidence="1">DUF3540 domain-containing protein</fullName>
    </submittedName>
</protein>
<dbReference type="InterPro" id="IPR021927">
    <property type="entry name" value="DUF3540"/>
</dbReference>
<dbReference type="Pfam" id="PF12059">
    <property type="entry name" value="DUF3540"/>
    <property type="match status" value="1"/>
</dbReference>
<name>A0A845SMF1_9GAMM</name>
<evidence type="ECO:0000313" key="1">
    <source>
        <dbReference type="EMBL" id="NDL64397.1"/>
    </source>
</evidence>
<reference evidence="1 2" key="2">
    <citation type="submission" date="2020-02" db="EMBL/GenBank/DDBJ databases">
        <title>The new genus of Enterobacteriales.</title>
        <authorList>
            <person name="Kim I.S."/>
        </authorList>
    </citation>
    <scope>NUCLEOTIDE SEQUENCE [LARGE SCALE GENOMIC DNA]</scope>
    <source>
        <strain evidence="1 2">SAP-6</strain>
    </source>
</reference>
<accession>A0A845SMF1</accession>
<dbReference type="Proteomes" id="UP000461443">
    <property type="component" value="Unassembled WGS sequence"/>
</dbReference>
<reference evidence="1 2" key="1">
    <citation type="submission" date="2019-12" db="EMBL/GenBank/DDBJ databases">
        <authorList>
            <person name="Lee S.D."/>
        </authorList>
    </citation>
    <scope>NUCLEOTIDE SEQUENCE [LARGE SCALE GENOMIC DNA]</scope>
    <source>
        <strain evidence="1 2">SAP-6</strain>
    </source>
</reference>
<proteinExistence type="predicted"/>
<dbReference type="RefSeq" id="WP_162367117.1">
    <property type="nucleotide sequence ID" value="NZ_WUBS01000012.1"/>
</dbReference>